<proteinExistence type="predicted"/>
<comment type="caution">
    <text evidence="2">The sequence shown here is derived from an EMBL/GenBank/DDBJ whole genome shotgun (WGS) entry which is preliminary data.</text>
</comment>
<keyword evidence="3" id="KW-1185">Reference proteome</keyword>
<keyword evidence="1" id="KW-1133">Transmembrane helix</keyword>
<gene>
    <name evidence="2" type="ORF">BJX68DRAFT_97874</name>
</gene>
<accession>A0ABR4K9H5</accession>
<evidence type="ECO:0000313" key="3">
    <source>
        <dbReference type="Proteomes" id="UP001610444"/>
    </source>
</evidence>
<reference evidence="2 3" key="1">
    <citation type="submission" date="2024-07" db="EMBL/GenBank/DDBJ databases">
        <title>Section-level genome sequencing and comparative genomics of Aspergillus sections Usti and Cavernicolus.</title>
        <authorList>
            <consortium name="Lawrence Berkeley National Laboratory"/>
            <person name="Nybo J.L."/>
            <person name="Vesth T.C."/>
            <person name="Theobald S."/>
            <person name="Frisvad J.C."/>
            <person name="Larsen T.O."/>
            <person name="Kjaerboelling I."/>
            <person name="Rothschild-Mancinelli K."/>
            <person name="Lyhne E.K."/>
            <person name="Kogle M.E."/>
            <person name="Barry K."/>
            <person name="Clum A."/>
            <person name="Na H."/>
            <person name="Ledsgaard L."/>
            <person name="Lin J."/>
            <person name="Lipzen A."/>
            <person name="Kuo A."/>
            <person name="Riley R."/>
            <person name="Mondo S."/>
            <person name="LaButti K."/>
            <person name="Haridas S."/>
            <person name="Pangalinan J."/>
            <person name="Salamov A.A."/>
            <person name="Simmons B.A."/>
            <person name="Magnuson J.K."/>
            <person name="Chen J."/>
            <person name="Drula E."/>
            <person name="Henrissat B."/>
            <person name="Wiebenga A."/>
            <person name="Lubbers R.J."/>
            <person name="Gomes A.C."/>
            <person name="Macurrencykelacurrency M.R."/>
            <person name="Stajich J."/>
            <person name="Grigoriev I.V."/>
            <person name="Mortensen U.H."/>
            <person name="De vries R.P."/>
            <person name="Baker S.E."/>
            <person name="Andersen M.R."/>
        </authorList>
    </citation>
    <scope>NUCLEOTIDE SEQUENCE [LARGE SCALE GENOMIC DNA]</scope>
    <source>
        <strain evidence="2 3">CBS 756.74</strain>
    </source>
</reference>
<dbReference type="EMBL" id="JBFXLR010000024">
    <property type="protein sequence ID" value="KAL2848943.1"/>
    <property type="molecule type" value="Genomic_DNA"/>
</dbReference>
<keyword evidence="1" id="KW-0472">Membrane</keyword>
<organism evidence="2 3">
    <name type="scientific">Aspergillus pseudodeflectus</name>
    <dbReference type="NCBI Taxonomy" id="176178"/>
    <lineage>
        <taxon>Eukaryota</taxon>
        <taxon>Fungi</taxon>
        <taxon>Dikarya</taxon>
        <taxon>Ascomycota</taxon>
        <taxon>Pezizomycotina</taxon>
        <taxon>Eurotiomycetes</taxon>
        <taxon>Eurotiomycetidae</taxon>
        <taxon>Eurotiales</taxon>
        <taxon>Aspergillaceae</taxon>
        <taxon>Aspergillus</taxon>
        <taxon>Aspergillus subgen. Nidulantes</taxon>
    </lineage>
</organism>
<dbReference type="RefSeq" id="XP_070898478.1">
    <property type="nucleotide sequence ID" value="XM_071050112.1"/>
</dbReference>
<dbReference type="GeneID" id="98165276"/>
<evidence type="ECO:0000313" key="2">
    <source>
        <dbReference type="EMBL" id="KAL2848943.1"/>
    </source>
</evidence>
<dbReference type="Proteomes" id="UP001610444">
    <property type="component" value="Unassembled WGS sequence"/>
</dbReference>
<protein>
    <submittedName>
        <fullName evidence="2">Uncharacterized protein</fullName>
    </submittedName>
</protein>
<sequence>MATPLLSYVVFLSRDPKRLAPQLSCVGGDRLNRIALYSPVWLSFLPYPVFLVRKRKLFTRQDQVSLLNWTKNLVLPWRRRA</sequence>
<keyword evidence="1" id="KW-0812">Transmembrane</keyword>
<feature type="transmembrane region" description="Helical" evidence="1">
    <location>
        <begin position="34"/>
        <end position="52"/>
    </location>
</feature>
<evidence type="ECO:0000256" key="1">
    <source>
        <dbReference type="SAM" id="Phobius"/>
    </source>
</evidence>
<name>A0ABR4K9H5_9EURO</name>